<keyword evidence="1" id="KW-1133">Transmembrane helix</keyword>
<gene>
    <name evidence="2" type="ORF">ACFQSB_01715</name>
</gene>
<comment type="caution">
    <text evidence="2">The sequence shown here is derived from an EMBL/GenBank/DDBJ whole genome shotgun (WGS) entry which is preliminary data.</text>
</comment>
<dbReference type="RefSeq" id="WP_380823890.1">
    <property type="nucleotide sequence ID" value="NZ_JBHTCG010000001.1"/>
</dbReference>
<protein>
    <recommendedName>
        <fullName evidence="4">DUF3040 domain-containing protein</fullName>
    </recommendedName>
</protein>
<feature type="transmembrane region" description="Helical" evidence="1">
    <location>
        <begin position="21"/>
        <end position="43"/>
    </location>
</feature>
<accession>A0ABW2NZC2</accession>
<evidence type="ECO:0000313" key="2">
    <source>
        <dbReference type="EMBL" id="MFC7380903.1"/>
    </source>
</evidence>
<evidence type="ECO:0000313" key="3">
    <source>
        <dbReference type="Proteomes" id="UP001596496"/>
    </source>
</evidence>
<dbReference type="Proteomes" id="UP001596496">
    <property type="component" value="Unassembled WGS sequence"/>
</dbReference>
<keyword evidence="1" id="KW-0812">Transmembrane</keyword>
<evidence type="ECO:0000256" key="1">
    <source>
        <dbReference type="SAM" id="Phobius"/>
    </source>
</evidence>
<name>A0ABW2NZC2_9ACTN</name>
<dbReference type="EMBL" id="JBHTCG010000001">
    <property type="protein sequence ID" value="MFC7380903.1"/>
    <property type="molecule type" value="Genomic_DNA"/>
</dbReference>
<sequence>MALLKAEMQEKKDRRKHILQMAGLFSGLVTATALLVAAVIVGIAGEVGLALAFCGPSMITLVAIFVLRRLDSTNVKAASMAQSTVLPVAPSQAVTEAGNAPLV</sequence>
<reference evidence="3" key="1">
    <citation type="journal article" date="2019" name="Int. J. Syst. Evol. Microbiol.">
        <title>The Global Catalogue of Microorganisms (GCM) 10K type strain sequencing project: providing services to taxonomists for standard genome sequencing and annotation.</title>
        <authorList>
            <consortium name="The Broad Institute Genomics Platform"/>
            <consortium name="The Broad Institute Genome Sequencing Center for Infectious Disease"/>
            <person name="Wu L."/>
            <person name="Ma J."/>
        </authorList>
    </citation>
    <scope>NUCLEOTIDE SEQUENCE [LARGE SCALE GENOMIC DNA]</scope>
    <source>
        <strain evidence="3">CECT 7649</strain>
    </source>
</reference>
<evidence type="ECO:0008006" key="4">
    <source>
        <dbReference type="Google" id="ProtNLM"/>
    </source>
</evidence>
<feature type="transmembrane region" description="Helical" evidence="1">
    <location>
        <begin position="49"/>
        <end position="67"/>
    </location>
</feature>
<keyword evidence="3" id="KW-1185">Reference proteome</keyword>
<organism evidence="2 3">
    <name type="scientific">Sphaerisporangium rhizosphaerae</name>
    <dbReference type="NCBI Taxonomy" id="2269375"/>
    <lineage>
        <taxon>Bacteria</taxon>
        <taxon>Bacillati</taxon>
        <taxon>Actinomycetota</taxon>
        <taxon>Actinomycetes</taxon>
        <taxon>Streptosporangiales</taxon>
        <taxon>Streptosporangiaceae</taxon>
        <taxon>Sphaerisporangium</taxon>
    </lineage>
</organism>
<keyword evidence="1" id="KW-0472">Membrane</keyword>
<proteinExistence type="predicted"/>